<dbReference type="SUPFAM" id="SSF53448">
    <property type="entry name" value="Nucleotide-diphospho-sugar transferases"/>
    <property type="match status" value="1"/>
</dbReference>
<dbReference type="RefSeq" id="WP_097125333.1">
    <property type="nucleotide sequence ID" value="NZ_OCNH01000001.1"/>
</dbReference>
<evidence type="ECO:0000313" key="3">
    <source>
        <dbReference type="Proteomes" id="UP000219452"/>
    </source>
</evidence>
<keyword evidence="2" id="KW-0808">Transferase</keyword>
<dbReference type="Gene3D" id="3.90.550.10">
    <property type="entry name" value="Spore Coat Polysaccharide Biosynthesis Protein SpsA, Chain A"/>
    <property type="match status" value="1"/>
</dbReference>
<dbReference type="Pfam" id="PF00535">
    <property type="entry name" value="Glycos_transf_2"/>
    <property type="match status" value="1"/>
</dbReference>
<reference evidence="3" key="1">
    <citation type="submission" date="2017-09" db="EMBL/GenBank/DDBJ databases">
        <authorList>
            <person name="Varghese N."/>
            <person name="Submissions S."/>
        </authorList>
    </citation>
    <scope>NUCLEOTIDE SEQUENCE [LARGE SCALE GENOMIC DNA]</scope>
    <source>
        <strain evidence="3">DSM 29961</strain>
    </source>
</reference>
<protein>
    <submittedName>
        <fullName evidence="2">Glycosyl transferase family 2</fullName>
    </submittedName>
</protein>
<organism evidence="2 3">
    <name type="scientific">Spirosoma fluviale</name>
    <dbReference type="NCBI Taxonomy" id="1597977"/>
    <lineage>
        <taxon>Bacteria</taxon>
        <taxon>Pseudomonadati</taxon>
        <taxon>Bacteroidota</taxon>
        <taxon>Cytophagia</taxon>
        <taxon>Cytophagales</taxon>
        <taxon>Cytophagaceae</taxon>
        <taxon>Spirosoma</taxon>
    </lineage>
</organism>
<evidence type="ECO:0000259" key="1">
    <source>
        <dbReference type="Pfam" id="PF00535"/>
    </source>
</evidence>
<sequence>MVSIIIPLYNKADYIHKCVTSVLCQTFSEFELIIVNDGSTDNSFAIVQQFADKRIRYIQQKNAGVSISRNNGVATAKYNYISFLDADDWWDTHFLEKMFMLIEDFPEAAIFGCQYFWIKNNVTTLSVNYEESGFRGYIDYFKAYTYKWWMPLTSISVIIKKQFFSKLGGFNPNLRFGEDFDLWIRFSLNYKVAYINEPLAYYNQDVDTSNRAIGGHKLYPPPDHFIFNLSYLRPFERKSIDLKKLLDGLRVRALMPYYSTGHYALEVKAILSIIDFTRQSLFFRLFYSAPVPFVRFYTWGMQVGSRLKRIIRQRIQV</sequence>
<dbReference type="OrthoDB" id="9815829at2"/>
<dbReference type="InterPro" id="IPR001173">
    <property type="entry name" value="Glyco_trans_2-like"/>
</dbReference>
<dbReference type="PANTHER" id="PTHR43685">
    <property type="entry name" value="GLYCOSYLTRANSFERASE"/>
    <property type="match status" value="1"/>
</dbReference>
<name>A0A286FDG2_9BACT</name>
<feature type="domain" description="Glycosyltransferase 2-like" evidence="1">
    <location>
        <begin position="3"/>
        <end position="123"/>
    </location>
</feature>
<dbReference type="InterPro" id="IPR050834">
    <property type="entry name" value="Glycosyltransf_2"/>
</dbReference>
<proteinExistence type="predicted"/>
<accession>A0A286FDG2</accession>
<evidence type="ECO:0000313" key="2">
    <source>
        <dbReference type="EMBL" id="SOD81242.1"/>
    </source>
</evidence>
<dbReference type="Proteomes" id="UP000219452">
    <property type="component" value="Unassembled WGS sequence"/>
</dbReference>
<dbReference type="PANTHER" id="PTHR43685:SF2">
    <property type="entry name" value="GLYCOSYLTRANSFERASE 2-LIKE DOMAIN-CONTAINING PROTEIN"/>
    <property type="match status" value="1"/>
</dbReference>
<dbReference type="EMBL" id="OCNH01000001">
    <property type="protein sequence ID" value="SOD81242.1"/>
    <property type="molecule type" value="Genomic_DNA"/>
</dbReference>
<dbReference type="InterPro" id="IPR029044">
    <property type="entry name" value="Nucleotide-diphossugar_trans"/>
</dbReference>
<dbReference type="GO" id="GO:0016740">
    <property type="term" value="F:transferase activity"/>
    <property type="evidence" value="ECO:0007669"/>
    <property type="project" value="UniProtKB-KW"/>
</dbReference>
<gene>
    <name evidence="2" type="ORF">SAMN06269250_1723</name>
</gene>
<dbReference type="AlphaFoldDB" id="A0A286FDG2"/>
<keyword evidence="3" id="KW-1185">Reference proteome</keyword>